<evidence type="ECO:0000313" key="2">
    <source>
        <dbReference type="EMBL" id="KAJ5214853.1"/>
    </source>
</evidence>
<protein>
    <submittedName>
        <fullName evidence="2">Uncharacterized protein</fullName>
    </submittedName>
</protein>
<comment type="caution">
    <text evidence="2">The sequence shown here is derived from an EMBL/GenBank/DDBJ whole genome shotgun (WGS) entry which is preliminary data.</text>
</comment>
<accession>A0A9W9N9C5</accession>
<reference evidence="2" key="1">
    <citation type="submission" date="2022-11" db="EMBL/GenBank/DDBJ databases">
        <authorList>
            <person name="Petersen C."/>
        </authorList>
    </citation>
    <scope>NUCLEOTIDE SEQUENCE</scope>
    <source>
        <strain evidence="2">IBT 19713</strain>
    </source>
</reference>
<dbReference type="EMBL" id="JAPQKS010000009">
    <property type="protein sequence ID" value="KAJ5214853.1"/>
    <property type="molecule type" value="Genomic_DNA"/>
</dbReference>
<organism evidence="2 3">
    <name type="scientific">Penicillium chermesinum</name>
    <dbReference type="NCBI Taxonomy" id="63820"/>
    <lineage>
        <taxon>Eukaryota</taxon>
        <taxon>Fungi</taxon>
        <taxon>Dikarya</taxon>
        <taxon>Ascomycota</taxon>
        <taxon>Pezizomycotina</taxon>
        <taxon>Eurotiomycetes</taxon>
        <taxon>Eurotiomycetidae</taxon>
        <taxon>Eurotiales</taxon>
        <taxon>Aspergillaceae</taxon>
        <taxon>Penicillium</taxon>
    </lineage>
</organism>
<feature type="region of interest" description="Disordered" evidence="1">
    <location>
        <begin position="82"/>
        <end position="107"/>
    </location>
</feature>
<keyword evidence="3" id="KW-1185">Reference proteome</keyword>
<gene>
    <name evidence="2" type="ORF">N7468_010532</name>
</gene>
<sequence>MSYGVPPSDHPPPFERAKPAPDPRIQPIVNCINVKVSYDLSRLIMASTQSAESKAFEPQQQPLKHKNCGKYHMRLERPFPELDWRSPGRMAGSKPSLSASRGYPNPHRPAHLRSTSYAFRFWWRNLR</sequence>
<reference evidence="2" key="2">
    <citation type="journal article" date="2023" name="IMA Fungus">
        <title>Comparative genomic study of the Penicillium genus elucidates a diverse pangenome and 15 lateral gene transfer events.</title>
        <authorList>
            <person name="Petersen C."/>
            <person name="Sorensen T."/>
            <person name="Nielsen M.R."/>
            <person name="Sondergaard T.E."/>
            <person name="Sorensen J.L."/>
            <person name="Fitzpatrick D.A."/>
            <person name="Frisvad J.C."/>
            <person name="Nielsen K.L."/>
        </authorList>
    </citation>
    <scope>NUCLEOTIDE SEQUENCE</scope>
    <source>
        <strain evidence="2">IBT 19713</strain>
    </source>
</reference>
<proteinExistence type="predicted"/>
<name>A0A9W9N9C5_9EURO</name>
<dbReference type="AlphaFoldDB" id="A0A9W9N9C5"/>
<dbReference type="Proteomes" id="UP001150941">
    <property type="component" value="Unassembled WGS sequence"/>
</dbReference>
<feature type="compositionally biased region" description="Basic and acidic residues" evidence="1">
    <location>
        <begin position="12"/>
        <end position="21"/>
    </location>
</feature>
<feature type="region of interest" description="Disordered" evidence="1">
    <location>
        <begin position="1"/>
        <end position="22"/>
    </location>
</feature>
<dbReference type="RefSeq" id="XP_058325350.1">
    <property type="nucleotide sequence ID" value="XM_058479827.1"/>
</dbReference>
<evidence type="ECO:0000313" key="3">
    <source>
        <dbReference type="Proteomes" id="UP001150941"/>
    </source>
</evidence>
<dbReference type="GeneID" id="83207131"/>
<evidence type="ECO:0000256" key="1">
    <source>
        <dbReference type="SAM" id="MobiDB-lite"/>
    </source>
</evidence>